<dbReference type="SUPFAM" id="SSF54909">
    <property type="entry name" value="Dimeric alpha+beta barrel"/>
    <property type="match status" value="1"/>
</dbReference>
<evidence type="ECO:0000259" key="1">
    <source>
        <dbReference type="Pfam" id="PF01037"/>
    </source>
</evidence>
<dbReference type="InterPro" id="IPR019887">
    <property type="entry name" value="Tscrpt_reg_AsnC/Lrp_C"/>
</dbReference>
<dbReference type="Pfam" id="PF01037">
    <property type="entry name" value="AsnC_trans_reg"/>
    <property type="match status" value="1"/>
</dbReference>
<feature type="domain" description="Transcription regulator AsnC/Lrp ligand binding" evidence="1">
    <location>
        <begin position="7"/>
        <end position="76"/>
    </location>
</feature>
<protein>
    <submittedName>
        <fullName evidence="2">Lrp/AsnC family transcriptional regulator</fullName>
    </submittedName>
</protein>
<organism evidence="2">
    <name type="scientific">Thermomicrobium roseum</name>
    <dbReference type="NCBI Taxonomy" id="500"/>
    <lineage>
        <taxon>Bacteria</taxon>
        <taxon>Pseudomonadati</taxon>
        <taxon>Thermomicrobiota</taxon>
        <taxon>Thermomicrobia</taxon>
        <taxon>Thermomicrobiales</taxon>
        <taxon>Thermomicrobiaceae</taxon>
        <taxon>Thermomicrobium</taxon>
    </lineage>
</organism>
<name>A0A7C1JPM2_THERO</name>
<dbReference type="Gene3D" id="3.30.70.920">
    <property type="match status" value="1"/>
</dbReference>
<dbReference type="InterPro" id="IPR011008">
    <property type="entry name" value="Dimeric_a/b-barrel"/>
</dbReference>
<sequence length="77" mass="8086">MAARAYVLVHCDVGKARAVKEALASVPGVQHADIVTGDYDLIVVVEQPTVEELGRLVLERIHGTPGVTATSTHVVVG</sequence>
<gene>
    <name evidence="2" type="ORF">ENP47_12290</name>
</gene>
<dbReference type="AlphaFoldDB" id="A0A7C1JPM2"/>
<evidence type="ECO:0000313" key="2">
    <source>
        <dbReference type="EMBL" id="HEF66357.1"/>
    </source>
</evidence>
<reference evidence="2" key="1">
    <citation type="journal article" date="2020" name="mSystems">
        <title>Genome- and Community-Level Interaction Insights into Carbon Utilization and Element Cycling Functions of Hydrothermarchaeota in Hydrothermal Sediment.</title>
        <authorList>
            <person name="Zhou Z."/>
            <person name="Liu Y."/>
            <person name="Xu W."/>
            <person name="Pan J."/>
            <person name="Luo Z.H."/>
            <person name="Li M."/>
        </authorList>
    </citation>
    <scope>NUCLEOTIDE SEQUENCE [LARGE SCALE GENOMIC DNA]</scope>
    <source>
        <strain evidence="2">SpSt-222</strain>
    </source>
</reference>
<comment type="caution">
    <text evidence="2">The sequence shown here is derived from an EMBL/GenBank/DDBJ whole genome shotgun (WGS) entry which is preliminary data.</text>
</comment>
<accession>A0A7C1JPM2</accession>
<proteinExistence type="predicted"/>
<dbReference type="EMBL" id="DSJL01000011">
    <property type="protein sequence ID" value="HEF66357.1"/>
    <property type="molecule type" value="Genomic_DNA"/>
</dbReference>